<dbReference type="Gene3D" id="4.10.60.10">
    <property type="entry name" value="Zinc finger, CCHC-type"/>
    <property type="match status" value="1"/>
</dbReference>
<name>A0AAD8VDS5_LOLMU</name>
<proteinExistence type="predicted"/>
<evidence type="ECO:0000259" key="6">
    <source>
        <dbReference type="PROSITE" id="PS50158"/>
    </source>
</evidence>
<keyword evidence="8" id="KW-1185">Reference proteome</keyword>
<dbReference type="SMART" id="SM00343">
    <property type="entry name" value="ZnF_C2HC"/>
    <property type="match status" value="1"/>
</dbReference>
<dbReference type="Pfam" id="PF13696">
    <property type="entry name" value="zf-CCHC_2"/>
    <property type="match status" value="1"/>
</dbReference>
<reference evidence="7" key="1">
    <citation type="submission" date="2023-07" db="EMBL/GenBank/DDBJ databases">
        <title>A chromosome-level genome assembly of Lolium multiflorum.</title>
        <authorList>
            <person name="Chen Y."/>
            <person name="Copetti D."/>
            <person name="Kolliker R."/>
            <person name="Studer B."/>
        </authorList>
    </citation>
    <scope>NUCLEOTIDE SEQUENCE</scope>
    <source>
        <strain evidence="7">02402/16</strain>
        <tissue evidence="7">Leaf</tissue>
    </source>
</reference>
<dbReference type="AlphaFoldDB" id="A0AAD8VDS5"/>
<comment type="caution">
    <text evidence="7">The sequence shown here is derived from an EMBL/GenBank/DDBJ whole genome shotgun (WGS) entry which is preliminary data.</text>
</comment>
<dbReference type="GO" id="GO:0008270">
    <property type="term" value="F:zinc ion binding"/>
    <property type="evidence" value="ECO:0007669"/>
    <property type="project" value="UniProtKB-KW"/>
</dbReference>
<dbReference type="GO" id="GO:0003676">
    <property type="term" value="F:nucleic acid binding"/>
    <property type="evidence" value="ECO:0007669"/>
    <property type="project" value="InterPro"/>
</dbReference>
<dbReference type="PANTHER" id="PTHR33170">
    <property type="entry name" value="DUF4283 DOMAIN-CONTAINING PROTEIN-RELATED"/>
    <property type="match status" value="1"/>
</dbReference>
<evidence type="ECO:0000313" key="7">
    <source>
        <dbReference type="EMBL" id="KAK1601431.1"/>
    </source>
</evidence>
<evidence type="ECO:0000313" key="8">
    <source>
        <dbReference type="Proteomes" id="UP001231189"/>
    </source>
</evidence>
<protein>
    <recommendedName>
        <fullName evidence="6">CCHC-type domain-containing protein</fullName>
    </recommendedName>
</protein>
<feature type="region of interest" description="Disordered" evidence="5">
    <location>
        <begin position="85"/>
        <end position="105"/>
    </location>
</feature>
<dbReference type="Proteomes" id="UP001231189">
    <property type="component" value="Unassembled WGS sequence"/>
</dbReference>
<evidence type="ECO:0000256" key="1">
    <source>
        <dbReference type="ARBA" id="ARBA00022723"/>
    </source>
</evidence>
<evidence type="ECO:0000256" key="2">
    <source>
        <dbReference type="ARBA" id="ARBA00022771"/>
    </source>
</evidence>
<dbReference type="InterPro" id="IPR036875">
    <property type="entry name" value="Znf_CCHC_sf"/>
</dbReference>
<gene>
    <name evidence="7" type="ORF">QYE76_016721</name>
</gene>
<organism evidence="7 8">
    <name type="scientific">Lolium multiflorum</name>
    <name type="common">Italian ryegrass</name>
    <name type="synonym">Lolium perenne subsp. multiflorum</name>
    <dbReference type="NCBI Taxonomy" id="4521"/>
    <lineage>
        <taxon>Eukaryota</taxon>
        <taxon>Viridiplantae</taxon>
        <taxon>Streptophyta</taxon>
        <taxon>Embryophyta</taxon>
        <taxon>Tracheophyta</taxon>
        <taxon>Spermatophyta</taxon>
        <taxon>Magnoliopsida</taxon>
        <taxon>Liliopsida</taxon>
        <taxon>Poales</taxon>
        <taxon>Poaceae</taxon>
        <taxon>BOP clade</taxon>
        <taxon>Pooideae</taxon>
        <taxon>Poodae</taxon>
        <taxon>Poeae</taxon>
        <taxon>Poeae Chloroplast Group 2 (Poeae type)</taxon>
        <taxon>Loliodinae</taxon>
        <taxon>Loliinae</taxon>
        <taxon>Lolium</taxon>
    </lineage>
</organism>
<keyword evidence="1" id="KW-0479">Metal-binding</keyword>
<sequence>MVNRNRSQDVEGALRGGIDADLLQQTVQAVVAAVTAATKSKEGPVVQPSGNNSEPGTVVAEVVEAPVVGLNSSATQQVGKPQVIPEGSGIVTTDKENEGQGATKKKKEEKTGCFRCKKPGHYIDDCPTPFCDICESIHHVTSTCHLLNAPKPTAILHGYANEGFMFFELACGVFKAKAENPKLVKVTVEGDTLTIPEIIEQLKKIVPSEKFN</sequence>
<dbReference type="EMBL" id="JAUUTY010000439">
    <property type="protein sequence ID" value="KAK1601431.1"/>
    <property type="molecule type" value="Genomic_DNA"/>
</dbReference>
<keyword evidence="3" id="KW-0862">Zinc</keyword>
<evidence type="ECO:0000256" key="3">
    <source>
        <dbReference type="ARBA" id="ARBA00022833"/>
    </source>
</evidence>
<evidence type="ECO:0000256" key="4">
    <source>
        <dbReference type="PROSITE-ProRule" id="PRU00047"/>
    </source>
</evidence>
<keyword evidence="2 4" id="KW-0863">Zinc-finger</keyword>
<dbReference type="InterPro" id="IPR001878">
    <property type="entry name" value="Znf_CCHC"/>
</dbReference>
<accession>A0AAD8VDS5</accession>
<dbReference type="PROSITE" id="PS50158">
    <property type="entry name" value="ZF_CCHC"/>
    <property type="match status" value="1"/>
</dbReference>
<dbReference type="SUPFAM" id="SSF57756">
    <property type="entry name" value="Retrovirus zinc finger-like domains"/>
    <property type="match status" value="1"/>
</dbReference>
<feature type="domain" description="CCHC-type" evidence="6">
    <location>
        <begin position="113"/>
        <end position="127"/>
    </location>
</feature>
<evidence type="ECO:0000256" key="5">
    <source>
        <dbReference type="SAM" id="MobiDB-lite"/>
    </source>
</evidence>
<dbReference type="InterPro" id="IPR025829">
    <property type="entry name" value="Zn_knuckle_CX2CX3GHX4C"/>
</dbReference>